<dbReference type="EnsemblMetazoa" id="XM_050644797.1">
    <property type="protein sequence ID" value="XP_050500754.1"/>
    <property type="gene ID" value="LOC126880749"/>
</dbReference>
<dbReference type="Pfam" id="PF03564">
    <property type="entry name" value="DUF1759"/>
    <property type="match status" value="1"/>
</dbReference>
<dbReference type="Gene3D" id="2.40.70.10">
    <property type="entry name" value="Acid Proteases"/>
    <property type="match status" value="1"/>
</dbReference>
<dbReference type="PANTHER" id="PTHR47331:SF4">
    <property type="entry name" value="PEPTIDASE S1 DOMAIN-CONTAINING PROTEIN"/>
    <property type="match status" value="1"/>
</dbReference>
<dbReference type="GeneID" id="126880749"/>
<dbReference type="InterPro" id="IPR021109">
    <property type="entry name" value="Peptidase_aspartic_dom_sf"/>
</dbReference>
<evidence type="ECO:0000313" key="2">
    <source>
        <dbReference type="Proteomes" id="UP001652700"/>
    </source>
</evidence>
<keyword evidence="2" id="KW-1185">Reference proteome</keyword>
<organism evidence="1 2">
    <name type="scientific">Diabrotica virgifera virgifera</name>
    <name type="common">western corn rootworm</name>
    <dbReference type="NCBI Taxonomy" id="50390"/>
    <lineage>
        <taxon>Eukaryota</taxon>
        <taxon>Metazoa</taxon>
        <taxon>Ecdysozoa</taxon>
        <taxon>Arthropoda</taxon>
        <taxon>Hexapoda</taxon>
        <taxon>Insecta</taxon>
        <taxon>Pterygota</taxon>
        <taxon>Neoptera</taxon>
        <taxon>Endopterygota</taxon>
        <taxon>Coleoptera</taxon>
        <taxon>Polyphaga</taxon>
        <taxon>Cucujiformia</taxon>
        <taxon>Chrysomeloidea</taxon>
        <taxon>Chrysomelidae</taxon>
        <taxon>Galerucinae</taxon>
        <taxon>Diabroticina</taxon>
        <taxon>Diabroticites</taxon>
        <taxon>Diabrotica</taxon>
    </lineage>
</organism>
<dbReference type="Proteomes" id="UP001652700">
    <property type="component" value="Unplaced"/>
</dbReference>
<accession>A0ABM5JS37</accession>
<protein>
    <recommendedName>
        <fullName evidence="3">Peptidase aspartic putative domain-containing protein</fullName>
    </recommendedName>
</protein>
<dbReference type="InterPro" id="IPR005312">
    <property type="entry name" value="DUF1759"/>
</dbReference>
<dbReference type="PANTHER" id="PTHR47331">
    <property type="entry name" value="PHD-TYPE DOMAIN-CONTAINING PROTEIN"/>
    <property type="match status" value="1"/>
</dbReference>
<evidence type="ECO:0000313" key="1">
    <source>
        <dbReference type="EnsemblMetazoa" id="XP_050500754.1"/>
    </source>
</evidence>
<sequence length="688" mass="79044">MAEQELKSLKARRGVVKGKLTRFKNYFDKIDKDDISKKLITDVEFRLSKVTPLYEEFHEIQEKIDELEVSKDNENEINTFEASYFELVCDMQTFCDNFKIEYNADIVSVHSDSNQEVNNNSFQALVKLPPISLCTFNGHYDSWLEYKDCFLALVHNNASLTDIQRFYYLRSSLEAGPQQIIKSIEVSSINYKIAWQMLTERYENKKLIIHNHLKAIFDHPAINNEYHLELRDLFDNVTKHLRSLNSLGLDTQSWDSIIIFIMCSKFDATTRREWEGFKHKNDSPSMTDLNIFLKEKCQMLEKLQISSGYKNNKARVRNVNSRSFASIERQSSVKCYFCQNDHPIYKCDAFLKLNINDRISAAKRLNLCLNCLRNSHPTWKCKLQKCIKCHKLHNSLLHLNNPNANVPRNMVTTDINDPNQHRTGSNPNIDIIDNCIERSDNDQRQLSSSLHISKDVANSYEISEVLLSTVLVRIVNGNKSIVCRGLLDSGSQSSFISEKICKLLDLKCQKVEHLVKGVGEALAKINKKAIVTISSCQGDFIMDTHCLVIPNITGKLPIRSFNKNDLKIPLGLKLADPDFHVSDDIDLLLGSSIFWSVLLGGKKSLGPNMPILQNTKFGWIIAGNLYLNSLEPKNSHTFFNVNSYNESINNQLVKFWEIEELGSSRKILSNEEMFCENYFKETVRKNSS</sequence>
<name>A0ABM5JS37_DIAVI</name>
<proteinExistence type="predicted"/>
<dbReference type="RefSeq" id="XP_050500754.1">
    <property type="nucleotide sequence ID" value="XM_050644797.1"/>
</dbReference>
<evidence type="ECO:0008006" key="3">
    <source>
        <dbReference type="Google" id="ProtNLM"/>
    </source>
</evidence>
<reference evidence="1" key="1">
    <citation type="submission" date="2025-05" db="UniProtKB">
        <authorList>
            <consortium name="EnsemblMetazoa"/>
        </authorList>
    </citation>
    <scope>IDENTIFICATION</scope>
</reference>